<dbReference type="PANTHER" id="PTHR40394:SF2">
    <property type="entry name" value="QUINOL:CYTOCHROME C OXIDOREDUCTASE MEMBRANE PROTEIN"/>
    <property type="match status" value="1"/>
</dbReference>
<keyword evidence="3 4" id="KW-0408">Iron</keyword>
<keyword evidence="1 4" id="KW-0349">Heme</keyword>
<accession>A0A3M9N6J5</accession>
<dbReference type="GO" id="GO:0020037">
    <property type="term" value="F:heme binding"/>
    <property type="evidence" value="ECO:0007669"/>
    <property type="project" value="InterPro"/>
</dbReference>
<dbReference type="Pfam" id="PF13442">
    <property type="entry name" value="Cytochrome_CBB3"/>
    <property type="match status" value="1"/>
</dbReference>
<evidence type="ECO:0000256" key="2">
    <source>
        <dbReference type="ARBA" id="ARBA00022723"/>
    </source>
</evidence>
<dbReference type="Proteomes" id="UP000267223">
    <property type="component" value="Unassembled WGS sequence"/>
</dbReference>
<gene>
    <name evidence="7" type="ORF">EFY79_19200</name>
</gene>
<reference evidence="7 8" key="1">
    <citation type="submission" date="2018-11" db="EMBL/GenBank/DDBJ databases">
        <title>Draft genome sequence of Ferruginibacter sp. BO-59.</title>
        <authorList>
            <person name="Im W.T."/>
        </authorList>
    </citation>
    <scope>NUCLEOTIDE SEQUENCE [LARGE SCALE GENOMIC DNA]</scope>
    <source>
        <strain evidence="7 8">BO-59</strain>
    </source>
</reference>
<sequence length="212" mass="23195">MKKIRILSTFVVIIATAVFMSSCGNKRKPGLTYMPDMAYSRAYEAYAPNNLGKENINYVPYPVEGTIRRGDLFPYPLPDDTNGYRLSAQIKDPLPPLDSNAMKEAARLFNINCAICHGEKMDAQGPLATGGKVPAVANLTTSTYLKMPEGTMFHSITYGKNNMGSYASQLTRKQRWMVIQYIKKHQAELSGGTTEAAPADSTKAAPADSTAK</sequence>
<dbReference type="Gene3D" id="1.10.760.10">
    <property type="entry name" value="Cytochrome c-like domain"/>
    <property type="match status" value="1"/>
</dbReference>
<feature type="compositionally biased region" description="Low complexity" evidence="5">
    <location>
        <begin position="196"/>
        <end position="212"/>
    </location>
</feature>
<dbReference type="RefSeq" id="WP_123122375.1">
    <property type="nucleotide sequence ID" value="NZ_RJJR01000021.1"/>
</dbReference>
<evidence type="ECO:0000313" key="7">
    <source>
        <dbReference type="EMBL" id="RNI33379.1"/>
    </source>
</evidence>
<dbReference type="InterPro" id="IPR036909">
    <property type="entry name" value="Cyt_c-like_dom_sf"/>
</dbReference>
<evidence type="ECO:0000259" key="6">
    <source>
        <dbReference type="PROSITE" id="PS51007"/>
    </source>
</evidence>
<dbReference type="PROSITE" id="PS51007">
    <property type="entry name" value="CYTC"/>
    <property type="match status" value="1"/>
</dbReference>
<keyword evidence="2 4" id="KW-0479">Metal-binding</keyword>
<dbReference type="OrthoDB" id="9796771at2"/>
<dbReference type="SUPFAM" id="SSF46626">
    <property type="entry name" value="Cytochrome c"/>
    <property type="match status" value="1"/>
</dbReference>
<dbReference type="GO" id="GO:0046872">
    <property type="term" value="F:metal ion binding"/>
    <property type="evidence" value="ECO:0007669"/>
    <property type="project" value="UniProtKB-KW"/>
</dbReference>
<dbReference type="PROSITE" id="PS51257">
    <property type="entry name" value="PROKAR_LIPOPROTEIN"/>
    <property type="match status" value="1"/>
</dbReference>
<dbReference type="PANTHER" id="PTHR40394">
    <property type="entry name" value="LIPOPROTEIN-RELATED"/>
    <property type="match status" value="1"/>
</dbReference>
<evidence type="ECO:0000256" key="1">
    <source>
        <dbReference type="ARBA" id="ARBA00022617"/>
    </source>
</evidence>
<dbReference type="AlphaFoldDB" id="A0A3M9N6J5"/>
<evidence type="ECO:0000313" key="8">
    <source>
        <dbReference type="Proteomes" id="UP000267223"/>
    </source>
</evidence>
<proteinExistence type="predicted"/>
<dbReference type="InterPro" id="IPR009056">
    <property type="entry name" value="Cyt_c-like_dom"/>
</dbReference>
<feature type="region of interest" description="Disordered" evidence="5">
    <location>
        <begin position="190"/>
        <end position="212"/>
    </location>
</feature>
<name>A0A3M9N6J5_9BACT</name>
<dbReference type="EMBL" id="RJJR01000021">
    <property type="protein sequence ID" value="RNI33379.1"/>
    <property type="molecule type" value="Genomic_DNA"/>
</dbReference>
<evidence type="ECO:0000256" key="3">
    <source>
        <dbReference type="ARBA" id="ARBA00023004"/>
    </source>
</evidence>
<feature type="domain" description="Cytochrome c" evidence="6">
    <location>
        <begin position="100"/>
        <end position="186"/>
    </location>
</feature>
<evidence type="ECO:0000256" key="5">
    <source>
        <dbReference type="SAM" id="MobiDB-lite"/>
    </source>
</evidence>
<protein>
    <submittedName>
        <fullName evidence="7">Cytochrome c</fullName>
    </submittedName>
</protein>
<dbReference type="GO" id="GO:0009055">
    <property type="term" value="F:electron transfer activity"/>
    <property type="evidence" value="ECO:0007669"/>
    <property type="project" value="InterPro"/>
</dbReference>
<comment type="caution">
    <text evidence="7">The sequence shown here is derived from an EMBL/GenBank/DDBJ whole genome shotgun (WGS) entry which is preliminary data.</text>
</comment>
<evidence type="ECO:0000256" key="4">
    <source>
        <dbReference type="PROSITE-ProRule" id="PRU00433"/>
    </source>
</evidence>
<organism evidence="7 8">
    <name type="scientific">Hanamia caeni</name>
    <dbReference type="NCBI Taxonomy" id="2294116"/>
    <lineage>
        <taxon>Bacteria</taxon>
        <taxon>Pseudomonadati</taxon>
        <taxon>Bacteroidota</taxon>
        <taxon>Chitinophagia</taxon>
        <taxon>Chitinophagales</taxon>
        <taxon>Chitinophagaceae</taxon>
        <taxon>Hanamia</taxon>
    </lineage>
</organism>
<keyword evidence="8" id="KW-1185">Reference proteome</keyword>